<dbReference type="AlphaFoldDB" id="A0A395VFX1"/>
<proteinExistence type="predicted"/>
<reference evidence="1 2" key="1">
    <citation type="submission" date="2018-08" db="EMBL/GenBank/DDBJ databases">
        <title>A genome reference for cultivated species of the human gut microbiota.</title>
        <authorList>
            <person name="Zou Y."/>
            <person name="Xue W."/>
            <person name="Luo G."/>
        </authorList>
    </citation>
    <scope>NUCLEOTIDE SEQUENCE [LARGE SCALE GENOMIC DNA]</scope>
    <source>
        <strain evidence="1 2">AF22-12AC</strain>
    </source>
</reference>
<evidence type="ECO:0000313" key="2">
    <source>
        <dbReference type="Proteomes" id="UP000266172"/>
    </source>
</evidence>
<organism evidence="1 2">
    <name type="scientific">Roseburia hominis</name>
    <dbReference type="NCBI Taxonomy" id="301301"/>
    <lineage>
        <taxon>Bacteria</taxon>
        <taxon>Bacillati</taxon>
        <taxon>Bacillota</taxon>
        <taxon>Clostridia</taxon>
        <taxon>Lachnospirales</taxon>
        <taxon>Lachnospiraceae</taxon>
        <taxon>Roseburia</taxon>
    </lineage>
</organism>
<dbReference type="Proteomes" id="UP000266172">
    <property type="component" value="Unassembled WGS sequence"/>
</dbReference>
<protein>
    <submittedName>
        <fullName evidence="1">Uncharacterized protein</fullName>
    </submittedName>
</protein>
<accession>A0A395VFX1</accession>
<name>A0A395VFX1_9FIRM</name>
<comment type="caution">
    <text evidence="1">The sequence shown here is derived from an EMBL/GenBank/DDBJ whole genome shotgun (WGS) entry which is preliminary data.</text>
</comment>
<evidence type="ECO:0000313" key="1">
    <source>
        <dbReference type="EMBL" id="RGS42372.1"/>
    </source>
</evidence>
<dbReference type="EMBL" id="QRVL01000001">
    <property type="protein sequence ID" value="RGS42372.1"/>
    <property type="molecule type" value="Genomic_DNA"/>
</dbReference>
<gene>
    <name evidence="1" type="ORF">DWX93_03335</name>
</gene>
<sequence length="90" mass="10398">MGFQMEIQREIWFKKCGISNQPDVCIFDDPCLSKFGALRGSCPHPGRQFVGLLCVSLAAPDNRWHKCHLYVEQNITARSRCLSRHLPYFQ</sequence>